<dbReference type="PANTHER" id="PTHR11927">
    <property type="entry name" value="GALACTOSIDE 2-L-FUCOSYLTRANSFERASE"/>
    <property type="match status" value="1"/>
</dbReference>
<dbReference type="HOGENOM" id="CLU_081836_0_0_10"/>
<dbReference type="Gene3D" id="3.40.50.11350">
    <property type="match status" value="1"/>
</dbReference>
<name>I9I1G3_9BACE</name>
<dbReference type="Proteomes" id="UP000005150">
    <property type="component" value="Unassembled WGS sequence"/>
</dbReference>
<dbReference type="AlphaFoldDB" id="I9I1G3"/>
<dbReference type="PATRIC" id="fig|997887.3.peg.1511"/>
<dbReference type="GO" id="GO:0005975">
    <property type="term" value="P:carbohydrate metabolic process"/>
    <property type="evidence" value="ECO:0007669"/>
    <property type="project" value="InterPro"/>
</dbReference>
<evidence type="ECO:0000256" key="1">
    <source>
        <dbReference type="ARBA" id="ARBA00022676"/>
    </source>
</evidence>
<dbReference type="EMBL" id="AGXV01000020">
    <property type="protein sequence ID" value="EIY66674.1"/>
    <property type="molecule type" value="Genomic_DNA"/>
</dbReference>
<evidence type="ECO:0000256" key="2">
    <source>
        <dbReference type="ARBA" id="ARBA00022679"/>
    </source>
</evidence>
<accession>I9I1G3</accession>
<dbReference type="GO" id="GO:0016020">
    <property type="term" value="C:membrane"/>
    <property type="evidence" value="ECO:0007669"/>
    <property type="project" value="InterPro"/>
</dbReference>
<evidence type="ECO:0000313" key="3">
    <source>
        <dbReference type="EMBL" id="EIY66674.1"/>
    </source>
</evidence>
<dbReference type="GO" id="GO:0008107">
    <property type="term" value="F:galactoside 2-alpha-L-fucosyltransferase activity"/>
    <property type="evidence" value="ECO:0007669"/>
    <property type="project" value="InterPro"/>
</dbReference>
<organism evidence="3 4">
    <name type="scientific">Bacteroides salyersiae CL02T12C01</name>
    <dbReference type="NCBI Taxonomy" id="997887"/>
    <lineage>
        <taxon>Bacteria</taxon>
        <taxon>Pseudomonadati</taxon>
        <taxon>Bacteroidota</taxon>
        <taxon>Bacteroidia</taxon>
        <taxon>Bacteroidales</taxon>
        <taxon>Bacteroidaceae</taxon>
        <taxon>Bacteroides</taxon>
    </lineage>
</organism>
<gene>
    <name evidence="3" type="ORF">HMPREF1071_01435</name>
</gene>
<dbReference type="InterPro" id="IPR002516">
    <property type="entry name" value="Glyco_trans_11"/>
</dbReference>
<keyword evidence="2" id="KW-0808">Transferase</keyword>
<evidence type="ECO:0008006" key="5">
    <source>
        <dbReference type="Google" id="ProtNLM"/>
    </source>
</evidence>
<comment type="caution">
    <text evidence="3">The sequence shown here is derived from an EMBL/GenBank/DDBJ whole genome shotgun (WGS) entry which is preliminary data.</text>
</comment>
<evidence type="ECO:0000313" key="4">
    <source>
        <dbReference type="Proteomes" id="UP000005150"/>
    </source>
</evidence>
<sequence>MIFVKGYGQMCNNVLQYAHAYVWGKENNVKVVSMRFAYKYRYFEVCSNRYHRWPVYLFAKLLIKLQLIRCFFLDDPADITPKLLSDLKKHKMIAIDGWQFRFPELFMKYRSEIKEMFAFKVLISNKIKSFLAEHTQAEEDTMIRLAVHIRRGDYKVWMGGRYYFDDDVYIEHIRQFLNHFPDKKVAVFICTNDRNLNVNCYREALGIKSVYCPKGNEAEDLCLLSECDYIIGVKSTFSLVAAFYNDRPIYWIMDKNIPLQLSNFSSFEKLFMTV</sequence>
<dbReference type="OrthoDB" id="639736at2"/>
<dbReference type="PANTHER" id="PTHR11927:SF9">
    <property type="entry name" value="L-FUCOSYLTRANSFERASE"/>
    <property type="match status" value="1"/>
</dbReference>
<dbReference type="Pfam" id="PF01531">
    <property type="entry name" value="Glyco_transf_11"/>
    <property type="match status" value="1"/>
</dbReference>
<keyword evidence="1" id="KW-0328">Glycosyltransferase</keyword>
<dbReference type="RefSeq" id="WP_007479309.1">
    <property type="nucleotide sequence ID" value="NZ_JH724307.1"/>
</dbReference>
<reference evidence="3 4" key="1">
    <citation type="submission" date="2012-02" db="EMBL/GenBank/DDBJ databases">
        <title>The Genome Sequence of Bacteroides salyersiae CL02T12C01.</title>
        <authorList>
            <consortium name="The Broad Institute Genome Sequencing Platform"/>
            <person name="Earl A."/>
            <person name="Ward D."/>
            <person name="Feldgarden M."/>
            <person name="Gevers D."/>
            <person name="Zitomersky N.L."/>
            <person name="Coyne M.J."/>
            <person name="Comstock L.E."/>
            <person name="Young S.K."/>
            <person name="Zeng Q."/>
            <person name="Gargeya S."/>
            <person name="Fitzgerald M."/>
            <person name="Haas B."/>
            <person name="Abouelleil A."/>
            <person name="Alvarado L."/>
            <person name="Arachchi H.M."/>
            <person name="Berlin A."/>
            <person name="Chapman S.B."/>
            <person name="Gearin G."/>
            <person name="Goldberg J."/>
            <person name="Griggs A."/>
            <person name="Gujja S."/>
            <person name="Hansen M."/>
            <person name="Heiman D."/>
            <person name="Howarth C."/>
            <person name="Larimer J."/>
            <person name="Lui A."/>
            <person name="MacDonald P.J.P."/>
            <person name="McCowen C."/>
            <person name="Montmayeur A."/>
            <person name="Murphy C."/>
            <person name="Neiman D."/>
            <person name="Pearson M."/>
            <person name="Priest M."/>
            <person name="Roberts A."/>
            <person name="Saif S."/>
            <person name="Shea T."/>
            <person name="Sisk P."/>
            <person name="Stolte C."/>
            <person name="Sykes S."/>
            <person name="Wortman J."/>
            <person name="Nusbaum C."/>
            <person name="Birren B."/>
        </authorList>
    </citation>
    <scope>NUCLEOTIDE SEQUENCE [LARGE SCALE GENOMIC DNA]</scope>
    <source>
        <strain evidence="3 4">CL02T12C01</strain>
    </source>
</reference>
<proteinExistence type="predicted"/>
<keyword evidence="4" id="KW-1185">Reference proteome</keyword>
<protein>
    <recommendedName>
        <fullName evidence="5">Glycosyl transferase family 11</fullName>
    </recommendedName>
</protein>